<evidence type="ECO:0000313" key="16">
    <source>
        <dbReference type="Proteomes" id="UP000440004"/>
    </source>
</evidence>
<organism evidence="15 16">
    <name type="scientific">Alkalibaculum sporogenes</name>
    <dbReference type="NCBI Taxonomy" id="2655001"/>
    <lineage>
        <taxon>Bacteria</taxon>
        <taxon>Bacillati</taxon>
        <taxon>Bacillota</taxon>
        <taxon>Clostridia</taxon>
        <taxon>Eubacteriales</taxon>
        <taxon>Eubacteriaceae</taxon>
        <taxon>Alkalibaculum</taxon>
    </lineage>
</organism>
<keyword evidence="5 12" id="KW-0235">DNA replication</keyword>
<evidence type="ECO:0000256" key="2">
    <source>
        <dbReference type="ARBA" id="ARBA00008016"/>
    </source>
</evidence>
<dbReference type="GO" id="GO:0003697">
    <property type="term" value="F:single-stranded DNA binding"/>
    <property type="evidence" value="ECO:0007669"/>
    <property type="project" value="UniProtKB-UniRule"/>
</dbReference>
<evidence type="ECO:0000256" key="9">
    <source>
        <dbReference type="ARBA" id="ARBA00023125"/>
    </source>
</evidence>
<evidence type="ECO:0000256" key="10">
    <source>
        <dbReference type="ARBA" id="ARBA00023204"/>
    </source>
</evidence>
<dbReference type="PROSITE" id="PS00618">
    <property type="entry name" value="RECF_2"/>
    <property type="match status" value="1"/>
</dbReference>
<dbReference type="HAMAP" id="MF_00365">
    <property type="entry name" value="RecF"/>
    <property type="match status" value="1"/>
</dbReference>
<evidence type="ECO:0000256" key="6">
    <source>
        <dbReference type="ARBA" id="ARBA00022741"/>
    </source>
</evidence>
<evidence type="ECO:0000256" key="8">
    <source>
        <dbReference type="ARBA" id="ARBA00022840"/>
    </source>
</evidence>
<keyword evidence="4 12" id="KW-0963">Cytoplasm</keyword>
<reference evidence="15 16" key="1">
    <citation type="submission" date="2019-10" db="EMBL/GenBank/DDBJ databases">
        <title>Alkalibaculum tamaniensis sp.nov., a new alkaliphilic acetogen, isolated on methoxylated aromatics from a mud volcano.</title>
        <authorList>
            <person name="Khomyakova M.A."/>
            <person name="Merkel A.Y."/>
            <person name="Bonch-Osmolovskaya E.A."/>
            <person name="Slobodkin A.I."/>
        </authorList>
    </citation>
    <scope>NUCLEOTIDE SEQUENCE [LARGE SCALE GENOMIC DNA]</scope>
    <source>
        <strain evidence="15 16">M08DMB</strain>
    </source>
</reference>
<keyword evidence="9 12" id="KW-0238">DNA-binding</keyword>
<keyword evidence="7 12" id="KW-0227">DNA damage</keyword>
<comment type="similarity">
    <text evidence="2 12 13">Belongs to the RecF family.</text>
</comment>
<sequence>MHEKGELMFVSNIKLSNFRNYNDLELNLNKNINILVGDNAQGKTSLLESVYVLARGNSYKNSNSELILWGKETSAIEGTFHKKNIDDNIKITLNKPNKTNIYINNKKTNKKSTLLEKIHIVLFSPEDLKMIKEGPDLRRRFIDNELNNIRPSYGKLLKDYTRVLYQRNNLLKVLRYDNKNINTLEIWDEQLIALGKKIIISRINFLKKVNSITKIIHSKLTNDQEEIKLFYISNIVKNNDDLEKIESIYRNLLNINIKEDIQKGYTSIGPHIDDIRVIINDFDAKLYGSQGQQRTAALSLKLSEIEIIKSHIEENPIILLDDVMSELDSKRQEKIIEFFHDSQVFITCTEINFENFLQNFNKKIYNIERGTITDMKR</sequence>
<gene>
    <name evidence="12 15" type="primary">recF</name>
    <name evidence="15" type="ORF">GC105_05955</name>
</gene>
<dbReference type="PANTHER" id="PTHR32182">
    <property type="entry name" value="DNA REPLICATION AND REPAIR PROTEIN RECF"/>
    <property type="match status" value="1"/>
</dbReference>
<dbReference type="Pfam" id="PF02463">
    <property type="entry name" value="SMC_N"/>
    <property type="match status" value="1"/>
</dbReference>
<dbReference type="InterPro" id="IPR018078">
    <property type="entry name" value="DNA-binding_RecF_CS"/>
</dbReference>
<dbReference type="InterPro" id="IPR001238">
    <property type="entry name" value="DNA-binding_RecF"/>
</dbReference>
<dbReference type="InterPro" id="IPR042174">
    <property type="entry name" value="RecF_2"/>
</dbReference>
<comment type="function">
    <text evidence="12 13">The RecF protein is involved in DNA metabolism; it is required for DNA replication and normal SOS inducibility. RecF binds preferentially to single-stranded, linear DNA. It also seems to bind ATP.</text>
</comment>
<dbReference type="GO" id="GO:0009432">
    <property type="term" value="P:SOS response"/>
    <property type="evidence" value="ECO:0007669"/>
    <property type="project" value="UniProtKB-UniRule"/>
</dbReference>
<accession>A0A6A7K7F9</accession>
<dbReference type="PANTHER" id="PTHR32182:SF0">
    <property type="entry name" value="DNA REPLICATION AND REPAIR PROTEIN RECF"/>
    <property type="match status" value="1"/>
</dbReference>
<keyword evidence="16" id="KW-1185">Reference proteome</keyword>
<dbReference type="InterPro" id="IPR027417">
    <property type="entry name" value="P-loop_NTPase"/>
</dbReference>
<dbReference type="Gene3D" id="3.40.50.300">
    <property type="entry name" value="P-loop containing nucleotide triphosphate hydrolases"/>
    <property type="match status" value="1"/>
</dbReference>
<dbReference type="GO" id="GO:0006260">
    <property type="term" value="P:DNA replication"/>
    <property type="evidence" value="ECO:0007669"/>
    <property type="project" value="UniProtKB-UniRule"/>
</dbReference>
<dbReference type="Proteomes" id="UP000440004">
    <property type="component" value="Unassembled WGS sequence"/>
</dbReference>
<keyword evidence="10 12" id="KW-0234">DNA repair</keyword>
<evidence type="ECO:0000256" key="7">
    <source>
        <dbReference type="ARBA" id="ARBA00022763"/>
    </source>
</evidence>
<dbReference type="NCBIfam" id="TIGR00611">
    <property type="entry name" value="recf"/>
    <property type="match status" value="1"/>
</dbReference>
<dbReference type="EMBL" id="WHNX01000007">
    <property type="protein sequence ID" value="MPW25326.1"/>
    <property type="molecule type" value="Genomic_DNA"/>
</dbReference>
<protein>
    <recommendedName>
        <fullName evidence="3 12">DNA replication and repair protein RecF</fullName>
    </recommendedName>
</protein>
<keyword evidence="8 12" id="KW-0067">ATP-binding</keyword>
<evidence type="ECO:0000259" key="14">
    <source>
        <dbReference type="Pfam" id="PF02463"/>
    </source>
</evidence>
<proteinExistence type="inferred from homology"/>
<evidence type="ECO:0000256" key="5">
    <source>
        <dbReference type="ARBA" id="ARBA00022705"/>
    </source>
</evidence>
<evidence type="ECO:0000256" key="12">
    <source>
        <dbReference type="HAMAP-Rule" id="MF_00365"/>
    </source>
</evidence>
<evidence type="ECO:0000256" key="1">
    <source>
        <dbReference type="ARBA" id="ARBA00004496"/>
    </source>
</evidence>
<dbReference type="Gene3D" id="1.20.1050.90">
    <property type="entry name" value="RecF/RecN/SMC, N-terminal domain"/>
    <property type="match status" value="1"/>
</dbReference>
<name>A0A6A7K7F9_9FIRM</name>
<keyword evidence="11 12" id="KW-0742">SOS response</keyword>
<dbReference type="AlphaFoldDB" id="A0A6A7K7F9"/>
<evidence type="ECO:0000256" key="13">
    <source>
        <dbReference type="RuleBase" id="RU000578"/>
    </source>
</evidence>
<dbReference type="GO" id="GO:0005737">
    <property type="term" value="C:cytoplasm"/>
    <property type="evidence" value="ECO:0007669"/>
    <property type="project" value="UniProtKB-SubCell"/>
</dbReference>
<evidence type="ECO:0000256" key="11">
    <source>
        <dbReference type="ARBA" id="ARBA00023236"/>
    </source>
</evidence>
<dbReference type="GO" id="GO:0005524">
    <property type="term" value="F:ATP binding"/>
    <property type="evidence" value="ECO:0007669"/>
    <property type="project" value="UniProtKB-UniRule"/>
</dbReference>
<keyword evidence="6 12" id="KW-0547">Nucleotide-binding</keyword>
<comment type="caution">
    <text evidence="15">The sequence shown here is derived from an EMBL/GenBank/DDBJ whole genome shotgun (WGS) entry which is preliminary data.</text>
</comment>
<feature type="domain" description="RecF/RecN/SMC N-terminal" evidence="14">
    <location>
        <begin position="10"/>
        <end position="354"/>
    </location>
</feature>
<dbReference type="GO" id="GO:0000731">
    <property type="term" value="P:DNA synthesis involved in DNA repair"/>
    <property type="evidence" value="ECO:0007669"/>
    <property type="project" value="TreeGrafter"/>
</dbReference>
<evidence type="ECO:0000256" key="4">
    <source>
        <dbReference type="ARBA" id="ARBA00022490"/>
    </source>
</evidence>
<evidence type="ECO:0000313" key="15">
    <source>
        <dbReference type="EMBL" id="MPW25326.1"/>
    </source>
</evidence>
<comment type="subcellular location">
    <subcellularLocation>
        <location evidence="1 12 13">Cytoplasm</location>
    </subcellularLocation>
</comment>
<dbReference type="GO" id="GO:0006302">
    <property type="term" value="P:double-strand break repair"/>
    <property type="evidence" value="ECO:0007669"/>
    <property type="project" value="TreeGrafter"/>
</dbReference>
<feature type="binding site" evidence="12">
    <location>
        <begin position="37"/>
        <end position="44"/>
    </location>
    <ligand>
        <name>ATP</name>
        <dbReference type="ChEBI" id="CHEBI:30616"/>
    </ligand>
</feature>
<evidence type="ECO:0000256" key="3">
    <source>
        <dbReference type="ARBA" id="ARBA00020170"/>
    </source>
</evidence>
<dbReference type="InterPro" id="IPR003395">
    <property type="entry name" value="RecF/RecN/SMC_N"/>
</dbReference>
<dbReference type="SUPFAM" id="SSF52540">
    <property type="entry name" value="P-loop containing nucleoside triphosphate hydrolases"/>
    <property type="match status" value="1"/>
</dbReference>